<dbReference type="Gene3D" id="3.40.50.300">
    <property type="entry name" value="P-loop containing nucleotide triphosphate hydrolases"/>
    <property type="match status" value="2"/>
</dbReference>
<evidence type="ECO:0000313" key="4">
    <source>
        <dbReference type="Proteomes" id="UP000467240"/>
    </source>
</evidence>
<feature type="domain" description="OLD protein-like TOPRIM" evidence="2">
    <location>
        <begin position="364"/>
        <end position="429"/>
    </location>
</feature>
<dbReference type="SUPFAM" id="SSF52540">
    <property type="entry name" value="P-loop containing nucleoside triphosphate hydrolases"/>
    <property type="match status" value="1"/>
</dbReference>
<evidence type="ECO:0000259" key="1">
    <source>
        <dbReference type="Pfam" id="PF13304"/>
    </source>
</evidence>
<dbReference type="Pfam" id="PF20469">
    <property type="entry name" value="OLD-like_TOPRIM"/>
    <property type="match status" value="1"/>
</dbReference>
<dbReference type="InterPro" id="IPR027417">
    <property type="entry name" value="P-loop_NTPase"/>
</dbReference>
<dbReference type="AlphaFoldDB" id="A0A7J5BLZ7"/>
<dbReference type="Pfam" id="PF13304">
    <property type="entry name" value="AAA_21"/>
    <property type="match status" value="1"/>
</dbReference>
<dbReference type="GO" id="GO:0016887">
    <property type="term" value="F:ATP hydrolysis activity"/>
    <property type="evidence" value="ECO:0007669"/>
    <property type="project" value="InterPro"/>
</dbReference>
<dbReference type="InterPro" id="IPR003959">
    <property type="entry name" value="ATPase_AAA_core"/>
</dbReference>
<dbReference type="GO" id="GO:0005524">
    <property type="term" value="F:ATP binding"/>
    <property type="evidence" value="ECO:0007669"/>
    <property type="project" value="InterPro"/>
</dbReference>
<organism evidence="3 4">
    <name type="scientific">Pseudoclavibacter chungangensis</name>
    <dbReference type="NCBI Taxonomy" id="587635"/>
    <lineage>
        <taxon>Bacteria</taxon>
        <taxon>Bacillati</taxon>
        <taxon>Actinomycetota</taxon>
        <taxon>Actinomycetes</taxon>
        <taxon>Micrococcales</taxon>
        <taxon>Microbacteriaceae</taxon>
        <taxon>Pseudoclavibacter</taxon>
    </lineage>
</organism>
<protein>
    <submittedName>
        <fullName evidence="3">AAA family ATPase</fullName>
    </submittedName>
</protein>
<dbReference type="Proteomes" id="UP000467240">
    <property type="component" value="Unassembled WGS sequence"/>
</dbReference>
<proteinExistence type="predicted"/>
<gene>
    <name evidence="3" type="ORF">F8O01_17305</name>
</gene>
<feature type="domain" description="ATPase AAA-type core" evidence="1">
    <location>
        <begin position="36"/>
        <end position="310"/>
    </location>
</feature>
<accession>A0A7J5BLZ7</accession>
<comment type="caution">
    <text evidence="3">The sequence shown here is derived from an EMBL/GenBank/DDBJ whole genome shotgun (WGS) entry which is preliminary data.</text>
</comment>
<dbReference type="InterPro" id="IPR051396">
    <property type="entry name" value="Bact_Antivir_Def_Nuclease"/>
</dbReference>
<name>A0A7J5BLZ7_9MICO</name>
<evidence type="ECO:0000259" key="2">
    <source>
        <dbReference type="Pfam" id="PF20469"/>
    </source>
</evidence>
<dbReference type="PANTHER" id="PTHR43581:SF4">
    <property type="entry name" value="ATP_GTP PHOSPHATASE"/>
    <property type="match status" value="1"/>
</dbReference>
<dbReference type="EMBL" id="WBJZ01000036">
    <property type="protein sequence ID" value="KAB1652036.1"/>
    <property type="molecule type" value="Genomic_DNA"/>
</dbReference>
<keyword evidence="4" id="KW-1185">Reference proteome</keyword>
<sequence length="579" mass="64202">MSAPPAQPGGVRITRLKIEKFRAIASAELELGDTVALVGQNGSGKSSLLRALNAFFNFEDERADFENGNHAYSRSMQSVIEVEIEGLASDPALPRAQSGSDQVRAQLKFRRQAVWNVSVGGKWQPVAPGFHEALRKQVAYALIPTRRDHAVAHEPSTGLLEHAVDAWVTSNRQRDRVSPQVAKLGAQLQKNSLSGFEKQLRKVAPGDGPFSFELSYSLQPDYRLLLSNLALSVNEGGQAIPLADSGSGTQSMAIFALYAYLAELQSKTFVLGMEEPEQNLHPQAQRQLINRITSLGLQVLFTTHSPTVVDSLDHEQVVLCRRIKGKSRGLEVQIRQIPSDFFAKHKLDRDSYYKFHRRRNSEFIFADFVTVTESPVDSAVVLALLQEAGEGLAELGMSVVALDGVDQIPHMFHILRELGIASAFIVDKDYFLPYKNGERKASQDSKGYPQYKPEAKSGSLLRVLFPKVADQSKVVAQLAGNHQQAMATLREVGFFCFRYAIEVDLVVAQETRNRLFDRLKVPAADRTEAHLLIEKAKAIKRQEALLPVLTALKPTSLPYSYKALRSELPKMAKAARQHP</sequence>
<evidence type="ECO:0000313" key="3">
    <source>
        <dbReference type="EMBL" id="KAB1652036.1"/>
    </source>
</evidence>
<dbReference type="InterPro" id="IPR034139">
    <property type="entry name" value="TOPRIM_OLD"/>
</dbReference>
<dbReference type="OrthoDB" id="3237462at2"/>
<dbReference type="PANTHER" id="PTHR43581">
    <property type="entry name" value="ATP/GTP PHOSPHATASE"/>
    <property type="match status" value="1"/>
</dbReference>
<reference evidence="3 4" key="1">
    <citation type="submission" date="2019-09" db="EMBL/GenBank/DDBJ databases">
        <title>Phylogeny of genus Pseudoclavibacter and closely related genus.</title>
        <authorList>
            <person name="Li Y."/>
        </authorList>
    </citation>
    <scope>NUCLEOTIDE SEQUENCE [LARGE SCALE GENOMIC DNA]</scope>
    <source>
        <strain evidence="3 4">DSM 23821</strain>
    </source>
</reference>